<dbReference type="Proteomes" id="UP000019248">
    <property type="component" value="Unassembled WGS sequence"/>
</dbReference>
<gene>
    <name evidence="1" type="ORF">PRIP_14937</name>
</gene>
<evidence type="ECO:0000313" key="2">
    <source>
        <dbReference type="Proteomes" id="UP000019248"/>
    </source>
</evidence>
<evidence type="ECO:0000313" key="1">
    <source>
        <dbReference type="EMBL" id="EUJ42843.1"/>
    </source>
</evidence>
<dbReference type="AlphaFoldDB" id="W7DC51"/>
<accession>W7DC51</accession>
<dbReference type="EMBL" id="AODL01000031">
    <property type="protein sequence ID" value="EUJ42843.1"/>
    <property type="molecule type" value="Genomic_DNA"/>
</dbReference>
<name>W7DC51_9LIST</name>
<keyword evidence="2" id="KW-1185">Reference proteome</keyword>
<organism evidence="1 2">
    <name type="scientific">Listeria riparia FSL S10-1204</name>
    <dbReference type="NCBI Taxonomy" id="1265816"/>
    <lineage>
        <taxon>Bacteria</taxon>
        <taxon>Bacillati</taxon>
        <taxon>Bacillota</taxon>
        <taxon>Bacilli</taxon>
        <taxon>Bacillales</taxon>
        <taxon>Listeriaceae</taxon>
        <taxon>Listeria</taxon>
    </lineage>
</organism>
<reference evidence="1 2" key="1">
    <citation type="journal article" date="2014" name="Int. J. Syst. Evol. Microbiol.">
        <title>Listeria floridensis sp. nov., Listeria aquatica sp. nov., Listeria cornellensis sp. nov., Listeria riparia sp. nov. and Listeria grandensis sp. nov., from agricultural and natural environments.</title>
        <authorList>
            <person name="den Bakker H.C."/>
            <person name="Warchocki S."/>
            <person name="Wright E.M."/>
            <person name="Allred A.F."/>
            <person name="Ahlstrom C."/>
            <person name="Manuel C.S."/>
            <person name="Stasiewicz M.J."/>
            <person name="Burrell A."/>
            <person name="Roof S."/>
            <person name="Strawn L."/>
            <person name="Fortes E.D."/>
            <person name="Nightingale K.K."/>
            <person name="Kephart D."/>
            <person name="Wiedmann M."/>
        </authorList>
    </citation>
    <scope>NUCLEOTIDE SEQUENCE [LARGE SCALE GENOMIC DNA]</scope>
    <source>
        <strain evidence="1 2">FSL S10-1204</strain>
    </source>
</reference>
<comment type="caution">
    <text evidence="1">The sequence shown here is derived from an EMBL/GenBank/DDBJ whole genome shotgun (WGS) entry which is preliminary data.</text>
</comment>
<proteinExistence type="predicted"/>
<dbReference type="PATRIC" id="fig|1265816.5.peg.2950"/>
<protein>
    <submittedName>
        <fullName evidence="1">Uncharacterized protein</fullName>
    </submittedName>
</protein>
<sequence length="124" mass="14686">MYNKRVKQLITKGLENMGNSDYIVLGDKKYYRTTAPILSEKRWAEMENLVKDSIHADTILEFVLCIGSYEEIIRGKAFLLNESLRSFLVNHRVIMAKEIVEIRYPENRIQLELDLELEAEKYEW</sequence>